<proteinExistence type="predicted"/>
<name>A0ACA9R9P8_9GLOM</name>
<protein>
    <submittedName>
        <fullName evidence="1">2_t:CDS:1</fullName>
    </submittedName>
</protein>
<organism evidence="1 2">
    <name type="scientific">Racocetra persica</name>
    <dbReference type="NCBI Taxonomy" id="160502"/>
    <lineage>
        <taxon>Eukaryota</taxon>
        <taxon>Fungi</taxon>
        <taxon>Fungi incertae sedis</taxon>
        <taxon>Mucoromycota</taxon>
        <taxon>Glomeromycotina</taxon>
        <taxon>Glomeromycetes</taxon>
        <taxon>Diversisporales</taxon>
        <taxon>Gigasporaceae</taxon>
        <taxon>Racocetra</taxon>
    </lineage>
</organism>
<keyword evidence="2" id="KW-1185">Reference proteome</keyword>
<comment type="caution">
    <text evidence="1">The sequence shown here is derived from an EMBL/GenBank/DDBJ whole genome shotgun (WGS) entry which is preliminary data.</text>
</comment>
<feature type="non-terminal residue" evidence="1">
    <location>
        <position position="587"/>
    </location>
</feature>
<gene>
    <name evidence="1" type="ORF">RPERSI_LOCUS17951</name>
</gene>
<evidence type="ECO:0000313" key="2">
    <source>
        <dbReference type="Proteomes" id="UP000789920"/>
    </source>
</evidence>
<feature type="non-terminal residue" evidence="1">
    <location>
        <position position="1"/>
    </location>
</feature>
<evidence type="ECO:0000313" key="1">
    <source>
        <dbReference type="EMBL" id="CAG8783517.1"/>
    </source>
</evidence>
<dbReference type="EMBL" id="CAJVQC010046739">
    <property type="protein sequence ID" value="CAG8783517.1"/>
    <property type="molecule type" value="Genomic_DNA"/>
</dbReference>
<reference evidence="1" key="1">
    <citation type="submission" date="2021-06" db="EMBL/GenBank/DDBJ databases">
        <authorList>
            <person name="Kallberg Y."/>
            <person name="Tangrot J."/>
            <person name="Rosling A."/>
        </authorList>
    </citation>
    <scope>NUCLEOTIDE SEQUENCE</scope>
    <source>
        <strain evidence="1">MA461A</strain>
    </source>
</reference>
<sequence length="587" mass="68134">EEFWNQNCYKLKFLGIKTSLSPVDIVERIETYIKRQETGNSDGVYDKSRNLLKYIDENWILFDDKFLSIIKSSKWIPTIDRFGNKSFSRPSECRDKKDEHLVSLILSILDYRIIKSEFRKHLGWNRRPPVKTVLEQMKLCNFYTPENVVFNLPTNLVDLPIIQLPDDYRNNDTFSKVFKCLGVREKTDIYDFINLINKIAHEANNKALNDENLSKIIAILDQVGRECNKSNKNKTDDLKDLLIPNTDAILFSLGEINCDDMAALNNDEKNNYNLSHPKISIALARELGIQMLSETFLKGSDIDFEIYEQSEPLTTRIKEIISNCSLDSLFRKFLQNADNAGAHRFSIYIDERPWHKKPDQSTLLSKEMHVWQGPAIWIYNDAKLKEKDFFSLVKLCVGIKSDDDSKIDRFEIPTAYFLTDVLSFVSGEQIVFLDPHAKFLPAQRDPPKKSRARRLPLRNIELSKQSLISQNSLGHEKILNYLRDLKDKDEHKRLIWEAKIQDLKDVRNIRSKFYYEPQVFQLDIKVNDAQKKKTTFEIWLVCTGGKPIVKVKNPDLYKFSNGKFVAHGGIAAILAQSENEPLKKPLD</sequence>
<accession>A0ACA9R9P8</accession>
<dbReference type="Proteomes" id="UP000789920">
    <property type="component" value="Unassembled WGS sequence"/>
</dbReference>